<feature type="region of interest" description="Disordered" evidence="4">
    <location>
        <begin position="1050"/>
        <end position="1071"/>
    </location>
</feature>
<evidence type="ECO:0000256" key="3">
    <source>
        <dbReference type="ARBA" id="ARBA00022553"/>
    </source>
</evidence>
<dbReference type="InterPro" id="IPR023213">
    <property type="entry name" value="CAT-like_dom_sf"/>
</dbReference>
<dbReference type="InterPro" id="IPR036736">
    <property type="entry name" value="ACP-like_sf"/>
</dbReference>
<keyword evidence="7" id="KW-1185">Reference proteome</keyword>
<dbReference type="RefSeq" id="WP_030643988.1">
    <property type="nucleotide sequence ID" value="NZ_JBFAEG010000017.1"/>
</dbReference>
<dbReference type="SUPFAM" id="SSF53474">
    <property type="entry name" value="alpha/beta-Hydrolases"/>
    <property type="match status" value="1"/>
</dbReference>
<reference evidence="6 7" key="1">
    <citation type="submission" date="2024-06" db="EMBL/GenBank/DDBJ databases">
        <title>The Natural Products Discovery Center: Release of the First 8490 Sequenced Strains for Exploring Actinobacteria Biosynthetic Diversity.</title>
        <authorList>
            <person name="Kalkreuter E."/>
            <person name="Kautsar S.A."/>
            <person name="Yang D."/>
            <person name="Bader C.D."/>
            <person name="Teijaro C.N."/>
            <person name="Fluegel L."/>
            <person name="Davis C.M."/>
            <person name="Simpson J.R."/>
            <person name="Lauterbach L."/>
            <person name="Steele A.D."/>
            <person name="Gui C."/>
            <person name="Meng S."/>
            <person name="Li G."/>
            <person name="Viehrig K."/>
            <person name="Ye F."/>
            <person name="Su P."/>
            <person name="Kiefer A.F."/>
            <person name="Nichols A."/>
            <person name="Cepeda A.J."/>
            <person name="Yan W."/>
            <person name="Fan B."/>
            <person name="Jiang Y."/>
            <person name="Adhikari A."/>
            <person name="Zheng C.-J."/>
            <person name="Schuster L."/>
            <person name="Cowan T.M."/>
            <person name="Smanski M.J."/>
            <person name="Chevrette M.G."/>
            <person name="De Carvalho L.P.S."/>
            <person name="Shen B."/>
        </authorList>
    </citation>
    <scope>NUCLEOTIDE SEQUENCE [LARGE SCALE GENOMIC DNA]</scope>
    <source>
        <strain evidence="6 7">NPDC020594</strain>
    </source>
</reference>
<keyword evidence="2" id="KW-0596">Phosphopantetheine</keyword>
<dbReference type="Gene3D" id="3.30.559.10">
    <property type="entry name" value="Chloramphenicol acetyltransferase-like domain"/>
    <property type="match status" value="1"/>
</dbReference>
<dbReference type="PROSITE" id="PS50075">
    <property type="entry name" value="CARRIER"/>
    <property type="match status" value="1"/>
</dbReference>
<dbReference type="PROSITE" id="PS00455">
    <property type="entry name" value="AMP_BINDING"/>
    <property type="match status" value="1"/>
</dbReference>
<dbReference type="InterPro" id="IPR009081">
    <property type="entry name" value="PP-bd_ACP"/>
</dbReference>
<dbReference type="InterPro" id="IPR020845">
    <property type="entry name" value="AMP-binding_CS"/>
</dbReference>
<dbReference type="InterPro" id="IPR045851">
    <property type="entry name" value="AMP-bd_C_sf"/>
</dbReference>
<feature type="domain" description="Carrier" evidence="5">
    <location>
        <begin position="981"/>
        <end position="1056"/>
    </location>
</feature>
<dbReference type="Gene3D" id="1.10.1200.10">
    <property type="entry name" value="ACP-like"/>
    <property type="match status" value="1"/>
</dbReference>
<name>A0ABV3AE69_9ACTN</name>
<protein>
    <submittedName>
        <fullName evidence="6">Non-ribosomal peptide synthetase</fullName>
    </submittedName>
</protein>
<dbReference type="InterPro" id="IPR010071">
    <property type="entry name" value="AA_adenyl_dom"/>
</dbReference>
<evidence type="ECO:0000256" key="1">
    <source>
        <dbReference type="ARBA" id="ARBA00001957"/>
    </source>
</evidence>
<dbReference type="NCBIfam" id="TIGR01733">
    <property type="entry name" value="AA-adenyl-dom"/>
    <property type="match status" value="1"/>
</dbReference>
<dbReference type="Gene3D" id="3.30.559.30">
    <property type="entry name" value="Nonribosomal peptide synthetase, condensation domain"/>
    <property type="match status" value="1"/>
</dbReference>
<dbReference type="InterPro" id="IPR000873">
    <property type="entry name" value="AMP-dep_synth/lig_dom"/>
</dbReference>
<dbReference type="CDD" id="cd05930">
    <property type="entry name" value="A_NRPS"/>
    <property type="match status" value="1"/>
</dbReference>
<keyword evidence="3" id="KW-0597">Phosphoprotein</keyword>
<dbReference type="Proteomes" id="UP001551011">
    <property type="component" value="Unassembled WGS sequence"/>
</dbReference>
<feature type="region of interest" description="Disordered" evidence="4">
    <location>
        <begin position="442"/>
        <end position="472"/>
    </location>
</feature>
<dbReference type="CDD" id="cd19531">
    <property type="entry name" value="LCL_NRPS-like"/>
    <property type="match status" value="1"/>
</dbReference>
<dbReference type="SUPFAM" id="SSF56801">
    <property type="entry name" value="Acetyl-CoA synthetase-like"/>
    <property type="match status" value="1"/>
</dbReference>
<dbReference type="Gene3D" id="3.40.50.12780">
    <property type="entry name" value="N-terminal domain of ligase-like"/>
    <property type="match status" value="1"/>
</dbReference>
<dbReference type="SUPFAM" id="SSF47336">
    <property type="entry name" value="ACP-like"/>
    <property type="match status" value="1"/>
</dbReference>
<dbReference type="PROSITE" id="PS00012">
    <property type="entry name" value="PHOSPHOPANTETHEINE"/>
    <property type="match status" value="1"/>
</dbReference>
<proteinExistence type="predicted"/>
<dbReference type="Pfam" id="PF00550">
    <property type="entry name" value="PP-binding"/>
    <property type="match status" value="1"/>
</dbReference>
<organism evidence="6 7">
    <name type="scientific">Streptomyces flaveolus</name>
    <dbReference type="NCBI Taxonomy" id="67297"/>
    <lineage>
        <taxon>Bacteria</taxon>
        <taxon>Bacillati</taxon>
        <taxon>Actinomycetota</taxon>
        <taxon>Actinomycetes</taxon>
        <taxon>Kitasatosporales</taxon>
        <taxon>Streptomycetaceae</taxon>
        <taxon>Streptomyces</taxon>
    </lineage>
</organism>
<feature type="region of interest" description="Disordered" evidence="4">
    <location>
        <begin position="219"/>
        <end position="238"/>
    </location>
</feature>
<evidence type="ECO:0000256" key="2">
    <source>
        <dbReference type="ARBA" id="ARBA00022450"/>
    </source>
</evidence>
<dbReference type="PANTHER" id="PTHR45527:SF1">
    <property type="entry name" value="FATTY ACID SYNTHASE"/>
    <property type="match status" value="1"/>
</dbReference>
<accession>A0ABV3AE69</accession>
<dbReference type="InterPro" id="IPR025110">
    <property type="entry name" value="AMP-bd_C"/>
</dbReference>
<dbReference type="InterPro" id="IPR001031">
    <property type="entry name" value="Thioesterase"/>
</dbReference>
<comment type="caution">
    <text evidence="6">The sequence shown here is derived from an EMBL/GenBank/DDBJ whole genome shotgun (WGS) entry which is preliminary data.</text>
</comment>
<dbReference type="Gene3D" id="3.30.300.30">
    <property type="match status" value="1"/>
</dbReference>
<feature type="compositionally biased region" description="Basic and acidic residues" evidence="4">
    <location>
        <begin position="450"/>
        <end position="462"/>
    </location>
</feature>
<dbReference type="EMBL" id="JBFAEG010000017">
    <property type="protein sequence ID" value="MEU5709885.1"/>
    <property type="molecule type" value="Genomic_DNA"/>
</dbReference>
<dbReference type="InterPro" id="IPR029058">
    <property type="entry name" value="AB_hydrolase_fold"/>
</dbReference>
<dbReference type="Pfam" id="PF13193">
    <property type="entry name" value="AMP-binding_C"/>
    <property type="match status" value="1"/>
</dbReference>
<dbReference type="PANTHER" id="PTHR45527">
    <property type="entry name" value="NONRIBOSOMAL PEPTIDE SYNTHETASE"/>
    <property type="match status" value="1"/>
</dbReference>
<evidence type="ECO:0000256" key="4">
    <source>
        <dbReference type="SAM" id="MobiDB-lite"/>
    </source>
</evidence>
<dbReference type="Gene3D" id="3.40.50.1820">
    <property type="entry name" value="alpha/beta hydrolase"/>
    <property type="match status" value="1"/>
</dbReference>
<dbReference type="Pfam" id="PF00501">
    <property type="entry name" value="AMP-binding"/>
    <property type="match status" value="1"/>
</dbReference>
<evidence type="ECO:0000259" key="5">
    <source>
        <dbReference type="PROSITE" id="PS50075"/>
    </source>
</evidence>
<dbReference type="InterPro" id="IPR042099">
    <property type="entry name" value="ANL_N_sf"/>
</dbReference>
<sequence length="1357" mass="144153">MSLRNRIDRLDAAQLGRLAETLPPLPASLRRLWTADRLAEGVPVYNVAEGFDLRGPLDPSRLRQALDRLWDRHAALRTVVAALPPGPYAVTLPADSPVPFDEVDLRSHGPAHARRLALEAARETAREPFDLEEGPLLRARLIRWDDEGWVFTVVLHHLVCDGASLRVLFGELAQLYATPDLLPLPRAAQTPPTGEGDSARRAADLAYWRNALHDIPRTPGLPVDRVRPPHSRQSGARTPLPLDADWYARVRKSAQTIGVSPFDVLLTAVGVVLGRFGGVEDIVVGTTVDARSETGDEDSVGFRMKTVPLRLRPRPSDTVAALARVVHETVLAAMTHTEAEFDEIVAAVGRPGPVHAPLFQVAVELHHDAGTLDLAGLRVEPLALDTGTSKFDLTFHVSSSPGSPGFLEYSTELYDAHTARGLGEALAAVLAELDQYLDLPLTDPPLTRTAGDRDPAGPRREPATVTGPGAEARPLPEALREAARRHPDRPALTCPTDGGTSSYSFRELREHTDALAALLGKAGVGRQQPVGVCMERSVAQASAAFGIWAADAVFVPLDPASPAERLTAMLDAAGIRTVLVDPGTEGHPALAGVRRIQGDVLSPAADRVTGTPAGPGGDDIAYVIFTSGTSGPPKPVAVRHRSLAALADAMRELAFHTLPDAAPVAVNAPPYFDASLQNLSLLADGHPVHLIPDSLRTDPHALVRYLADHRIHAVDGTPTHVASLVEAGLLDRPAEPVLTVVLGGEPVPPQLWRRLKDSPVRAYNVYGPTEFTVNATGCRIDDHPEPVIGRPLRGVTAEVLDERLRPVPAGFPGELHLSGIQSALGYRGRPAATAERFRPGPRGDVRYATGDRARYLANGTLAFLGRRDEQVKLRGHRIELGEVADSLRTAPGVVEAAAALVTAENGSPVLAGFLVTDGAGTDLAAVRAHAAGQLPAAMIPAVLRVVDALPRTPNGKLDHAALAESVRRTAAAPPDGAVDADPREPVHPALAAIWQRLLGVTDVRPDDDFFALGGHSLLATRLIREVREHMGAGLSLQTVFRTRTLARMTAALPPAGPPPSTGQSPAPGRQDEDTALVVPLAEGGDGLPLVVLHPLGGTLFAYEPLLRLIPDSHPVWGIRSPSAAGADEDARDVHALVGRYADELLRTTSARRLAVYGWSLGGLLALALTAELERRGVDVVFTEAWDCGLSTANPLTDPDLAALAVRAVHGESTALSVKDRLAGLSGPLTPEHTGLLHLARSLAEPSRAEQDTAAFVRELSLIRAQTTLLRDWVPGPIRAPLHAVLAEKSLRTGAVTPSDWGTVTSAEWTVHTVDSDHHGMVRPPAVRTAAAGLLARLSTAAPSSRTTPEVEPNLATG</sequence>
<comment type="cofactor">
    <cofactor evidence="1">
        <name>pantetheine 4'-phosphate</name>
        <dbReference type="ChEBI" id="CHEBI:47942"/>
    </cofactor>
</comment>
<dbReference type="Pfam" id="PF00668">
    <property type="entry name" value="Condensation"/>
    <property type="match status" value="1"/>
</dbReference>
<dbReference type="Pfam" id="PF00975">
    <property type="entry name" value="Thioesterase"/>
    <property type="match status" value="1"/>
</dbReference>
<evidence type="ECO:0000313" key="7">
    <source>
        <dbReference type="Proteomes" id="UP001551011"/>
    </source>
</evidence>
<gene>
    <name evidence="6" type="ORF">AB0H04_23915</name>
</gene>
<dbReference type="InterPro" id="IPR006162">
    <property type="entry name" value="Ppantetheine_attach_site"/>
</dbReference>
<evidence type="ECO:0000313" key="6">
    <source>
        <dbReference type="EMBL" id="MEU5709885.1"/>
    </source>
</evidence>
<dbReference type="InterPro" id="IPR001242">
    <property type="entry name" value="Condensation_dom"/>
</dbReference>
<dbReference type="SUPFAM" id="SSF52777">
    <property type="entry name" value="CoA-dependent acyltransferases"/>
    <property type="match status" value="2"/>
</dbReference>